<protein>
    <submittedName>
        <fullName evidence="2">Xanthine dehydrogenase family protein</fullName>
    </submittedName>
</protein>
<dbReference type="Proteomes" id="UP000820669">
    <property type="component" value="Unassembled WGS sequence"/>
</dbReference>
<keyword evidence="3" id="KW-1185">Reference proteome</keyword>
<dbReference type="InterPro" id="IPR036856">
    <property type="entry name" value="Ald_Oxase/Xan_DH_a/b_sf"/>
</dbReference>
<dbReference type="EMBL" id="JAAXLA010000007">
    <property type="protein sequence ID" value="NMH96823.1"/>
    <property type="molecule type" value="Genomic_DNA"/>
</dbReference>
<name>A0ABX1S9I8_9PSEU</name>
<gene>
    <name evidence="2" type="ORF">HF526_05760</name>
</gene>
<evidence type="ECO:0000313" key="3">
    <source>
        <dbReference type="Proteomes" id="UP000820669"/>
    </source>
</evidence>
<dbReference type="Gene3D" id="3.90.1170.50">
    <property type="entry name" value="Aldehyde oxidase/xanthine dehydrogenase, a/b hammerhead"/>
    <property type="match status" value="1"/>
</dbReference>
<dbReference type="PANTHER" id="PTHR11908:SF157">
    <property type="entry name" value="XANTHINE DEHYDROGENASE SUBUNIT D-RELATED"/>
    <property type="match status" value="1"/>
</dbReference>
<dbReference type="Pfam" id="PF20256">
    <property type="entry name" value="MoCoBD_2"/>
    <property type="match status" value="1"/>
</dbReference>
<accession>A0ABX1S9I8</accession>
<dbReference type="InterPro" id="IPR046867">
    <property type="entry name" value="AldOxase/xan_DH_MoCoBD2"/>
</dbReference>
<evidence type="ECO:0000313" key="2">
    <source>
        <dbReference type="EMBL" id="NMH96823.1"/>
    </source>
</evidence>
<dbReference type="Pfam" id="PF02738">
    <property type="entry name" value="MoCoBD_1"/>
    <property type="match status" value="1"/>
</dbReference>
<sequence length="760" mass="80977">MTGRTPFVINHEVPGMLHCRLVRSTAAHARIVAVRTDEAAALPGVVAAVTGADLAARGDMAVLFGPVMLDQPVLAIDVVRYIGEPVVAVLAEDPAVADDAAALVQVDYDHLPAVFDAEEAFGSDTVRLFAEPPERDPSFADVTLRADHERNVCNTFTVVKGDVEAGFRAADLVFDDVFDSPAAGAVPLETHAVVADARGDRLTVWSSTQTPYITRRQLALQFGLPLNRVRVVVPALGGGFGAKAYASVEPIAAALSRVAVAPVRLYLTREEEFVTSTKHAMRVRIRTGVMRDGRIVAREATAYYNAGAYAVISPRKVMFAGYGLNGPYAIPHVRIEAHAVLTNTPPAGAYRGFAINQAAWAYEGQLDMIAERLGLDPVEIRRINLLRDGDAFCTGETLEHLRFHDLLDGVAERIGWDPDEPAHRDGDLVRAKGVSCVIEGTITPSTSTASVRINPDGSIDVLTSSVEMGQGIRPALAATVARRLGVDPALVGVSYVDTDLTPYDQQTTASRSMYSMGTAMGRAADDALDKIRELASDLLEVDPADLEIVGGQVRVAGVEQQGLPLSEVVRRSRVGNVIGEGTLVTAGGLDPFTGQGIGSVHWHQSVGAAEIEVDTATGHVRLLRYTGGVFAGEVIDPVGAEHQCEGCLVFGVGNALMEELVFDQGQLVTGTLADYMVPTLEDMPREHAFELMEDLEHGEVHGLGEPALPPIAPAIANALYRATGVRIRSLPISAEKVLRGLQEQRGSQQLSEAATVGVTT</sequence>
<organism evidence="2 3">
    <name type="scientific">Pseudonocardia acidicola</name>
    <dbReference type="NCBI Taxonomy" id="2724939"/>
    <lineage>
        <taxon>Bacteria</taxon>
        <taxon>Bacillati</taxon>
        <taxon>Actinomycetota</taxon>
        <taxon>Actinomycetes</taxon>
        <taxon>Pseudonocardiales</taxon>
        <taxon>Pseudonocardiaceae</taxon>
        <taxon>Pseudonocardia</taxon>
    </lineage>
</organism>
<dbReference type="InterPro" id="IPR016208">
    <property type="entry name" value="Ald_Oxase/xanthine_DH-like"/>
</dbReference>
<dbReference type="InterPro" id="IPR000674">
    <property type="entry name" value="Ald_Oxase/Xan_DH_a/b"/>
</dbReference>
<dbReference type="PANTHER" id="PTHR11908">
    <property type="entry name" value="XANTHINE DEHYDROGENASE"/>
    <property type="match status" value="1"/>
</dbReference>
<dbReference type="SUPFAM" id="SSF56003">
    <property type="entry name" value="Molybdenum cofactor-binding domain"/>
    <property type="match status" value="1"/>
</dbReference>
<proteinExistence type="predicted"/>
<dbReference type="RefSeq" id="WP_169380215.1">
    <property type="nucleotide sequence ID" value="NZ_JAAXLA010000007.1"/>
</dbReference>
<dbReference type="InterPro" id="IPR008274">
    <property type="entry name" value="AldOxase/xan_DH_MoCoBD1"/>
</dbReference>
<dbReference type="SMART" id="SM01008">
    <property type="entry name" value="Ald_Xan_dh_C"/>
    <property type="match status" value="1"/>
</dbReference>
<comment type="caution">
    <text evidence="2">The sequence shown here is derived from an EMBL/GenBank/DDBJ whole genome shotgun (WGS) entry which is preliminary data.</text>
</comment>
<dbReference type="Gene3D" id="3.30.365.10">
    <property type="entry name" value="Aldehyde oxidase/xanthine dehydrogenase, molybdopterin binding domain"/>
    <property type="match status" value="4"/>
</dbReference>
<dbReference type="InterPro" id="IPR037165">
    <property type="entry name" value="AldOxase/xan_DH_Mopterin-bd_sf"/>
</dbReference>
<dbReference type="SUPFAM" id="SSF54665">
    <property type="entry name" value="CO dehydrogenase molybdoprotein N-domain-like"/>
    <property type="match status" value="1"/>
</dbReference>
<dbReference type="Pfam" id="PF01315">
    <property type="entry name" value="Ald_Xan_dh_C"/>
    <property type="match status" value="1"/>
</dbReference>
<evidence type="ECO:0000259" key="1">
    <source>
        <dbReference type="SMART" id="SM01008"/>
    </source>
</evidence>
<reference evidence="2 3" key="1">
    <citation type="submission" date="2020-04" db="EMBL/GenBank/DDBJ databases">
        <authorList>
            <person name="Klaysubun C."/>
            <person name="Duangmal K."/>
            <person name="Lipun K."/>
        </authorList>
    </citation>
    <scope>NUCLEOTIDE SEQUENCE [LARGE SCALE GENOMIC DNA]</scope>
    <source>
        <strain evidence="2 3">K10HN5</strain>
    </source>
</reference>
<feature type="domain" description="Aldehyde oxidase/xanthine dehydrogenase a/b hammerhead" evidence="1">
    <location>
        <begin position="2"/>
        <end position="112"/>
    </location>
</feature>